<proteinExistence type="predicted"/>
<evidence type="ECO:0000313" key="2">
    <source>
        <dbReference type="Proteomes" id="UP000488956"/>
    </source>
</evidence>
<dbReference type="Proteomes" id="UP000488956">
    <property type="component" value="Unassembled WGS sequence"/>
</dbReference>
<gene>
    <name evidence="1" type="ORF">PF010_g12927</name>
</gene>
<name>A0A6G0L1K2_9STRA</name>
<dbReference type="AlphaFoldDB" id="A0A6G0L1K2"/>
<evidence type="ECO:0000313" key="1">
    <source>
        <dbReference type="EMBL" id="KAE9105647.1"/>
    </source>
</evidence>
<comment type="caution">
    <text evidence="1">The sequence shown here is derived from an EMBL/GenBank/DDBJ whole genome shotgun (WGS) entry which is preliminary data.</text>
</comment>
<reference evidence="1 2" key="1">
    <citation type="submission" date="2018-09" db="EMBL/GenBank/DDBJ databases">
        <title>Genomic investigation of the strawberry pathogen Phytophthora fragariae indicates pathogenicity is determined by transcriptional variation in three key races.</title>
        <authorList>
            <person name="Adams T.M."/>
            <person name="Armitage A.D."/>
            <person name="Sobczyk M.K."/>
            <person name="Bates H.J."/>
            <person name="Dunwell J.M."/>
            <person name="Nellist C.F."/>
            <person name="Harrison R.J."/>
        </authorList>
    </citation>
    <scope>NUCLEOTIDE SEQUENCE [LARGE SCALE GENOMIC DNA]</scope>
    <source>
        <strain evidence="1 2">ONT-3</strain>
    </source>
</reference>
<accession>A0A6G0L1K2</accession>
<organism evidence="1 2">
    <name type="scientific">Phytophthora fragariae</name>
    <dbReference type="NCBI Taxonomy" id="53985"/>
    <lineage>
        <taxon>Eukaryota</taxon>
        <taxon>Sar</taxon>
        <taxon>Stramenopiles</taxon>
        <taxon>Oomycota</taxon>
        <taxon>Peronosporomycetes</taxon>
        <taxon>Peronosporales</taxon>
        <taxon>Peronosporaceae</taxon>
        <taxon>Phytophthora</taxon>
    </lineage>
</organism>
<dbReference type="EMBL" id="QXFX01000741">
    <property type="protein sequence ID" value="KAE9105647.1"/>
    <property type="molecule type" value="Genomic_DNA"/>
</dbReference>
<sequence>MEELERVENAMATYNTWGANALRAKCRRLKVAPASLNKAAYLAALRAALIVSVTIEAGDVVQDPLQQGTSDRRTVDCVFRLLNVVFSDLHCEHLANMGDLASRAALDTGATGNKSVMWCNITIYYNDEDDESFNSLLHINPEFGSIDTAKFRHHDGAKLWSIWKDVTTKYREAFANFTKSGNHLPFEAFHGGGSMSFISTL</sequence>
<protein>
    <submittedName>
        <fullName evidence="1">Uncharacterized protein</fullName>
    </submittedName>
</protein>